<dbReference type="PANTHER" id="PTHR42981">
    <property type="entry name" value="PYRUVATE DEHYDROGENASE [UBIQUINONE]"/>
    <property type="match status" value="1"/>
</dbReference>
<evidence type="ECO:0000259" key="1">
    <source>
        <dbReference type="Pfam" id="PF00205"/>
    </source>
</evidence>
<keyword evidence="2" id="KW-0830">Ubiquinone</keyword>
<dbReference type="InterPro" id="IPR047211">
    <property type="entry name" value="POXB-like"/>
</dbReference>
<name>A0A242M3C3_CABSO</name>
<evidence type="ECO:0000313" key="3">
    <source>
        <dbReference type="Proteomes" id="UP000195221"/>
    </source>
</evidence>
<dbReference type="SUPFAM" id="SSF52467">
    <property type="entry name" value="DHS-like NAD/FAD-binding domain"/>
    <property type="match status" value="1"/>
</dbReference>
<sequence>MRTAITERGVAVIVLPGDVALSDAPSTLPTWVDADPPTVVPADFDLKRLADMLNDSSAVTLLCGSGCADAHNEIVALADTLAAPVVHALRGKEYVEHDNPFDVGMTGFIGFSSGYHAMMSCETLVMLGTDFPYRNSIRRKRRSSRSIFAAVRSESGHPLHLGW</sequence>
<accession>A0A242M3C3</accession>
<dbReference type="GO" id="GO:0000287">
    <property type="term" value="F:magnesium ion binding"/>
    <property type="evidence" value="ECO:0007669"/>
    <property type="project" value="InterPro"/>
</dbReference>
<dbReference type="PANTHER" id="PTHR42981:SF2">
    <property type="entry name" value="PYRUVATE DEHYDROGENASE [UBIQUINONE]"/>
    <property type="match status" value="1"/>
</dbReference>
<dbReference type="InterPro" id="IPR029035">
    <property type="entry name" value="DHS-like_NAD/FAD-binding_dom"/>
</dbReference>
<comment type="caution">
    <text evidence="2">The sequence shown here is derived from an EMBL/GenBank/DDBJ whole genome shotgun (WGS) entry which is preliminary data.</text>
</comment>
<keyword evidence="2" id="KW-0670">Pyruvate</keyword>
<dbReference type="AlphaFoldDB" id="A0A242M3C3"/>
<dbReference type="Pfam" id="PF00205">
    <property type="entry name" value="TPP_enzyme_M"/>
    <property type="match status" value="1"/>
</dbReference>
<dbReference type="GO" id="GO:0030976">
    <property type="term" value="F:thiamine pyrophosphate binding"/>
    <property type="evidence" value="ECO:0007669"/>
    <property type="project" value="InterPro"/>
</dbReference>
<proteinExistence type="predicted"/>
<dbReference type="InterPro" id="IPR012000">
    <property type="entry name" value="Thiamin_PyroP_enz_cen_dom"/>
</dbReference>
<dbReference type="EMBL" id="NBTZ01000178">
    <property type="protein sequence ID" value="OTP65613.1"/>
    <property type="molecule type" value="Genomic_DNA"/>
</dbReference>
<feature type="domain" description="Thiamine pyrophosphate enzyme central" evidence="1">
    <location>
        <begin position="46"/>
        <end position="137"/>
    </location>
</feature>
<dbReference type="Gene3D" id="3.40.50.1220">
    <property type="entry name" value="TPP-binding domain"/>
    <property type="match status" value="1"/>
</dbReference>
<reference evidence="2 3" key="1">
    <citation type="submission" date="2017-03" db="EMBL/GenBank/DDBJ databases">
        <title>Genome analysis of strain PAMC 26577.</title>
        <authorList>
            <person name="Oh H.-M."/>
            <person name="Yang J.-A."/>
        </authorList>
    </citation>
    <scope>NUCLEOTIDE SEQUENCE [LARGE SCALE GENOMIC DNA]</scope>
    <source>
        <strain evidence="2 3">PAMC 26577</strain>
    </source>
</reference>
<gene>
    <name evidence="2" type="ORF">PAMC26577_39225</name>
</gene>
<protein>
    <submittedName>
        <fullName evidence="2">Pyruvate oxidase ubiquinone, cytochrome</fullName>
    </submittedName>
</protein>
<dbReference type="Proteomes" id="UP000195221">
    <property type="component" value="Unassembled WGS sequence"/>
</dbReference>
<evidence type="ECO:0000313" key="2">
    <source>
        <dbReference type="EMBL" id="OTP65613.1"/>
    </source>
</evidence>
<organism evidence="2 3">
    <name type="scientific">Caballeronia sordidicola</name>
    <name type="common">Burkholderia sordidicola</name>
    <dbReference type="NCBI Taxonomy" id="196367"/>
    <lineage>
        <taxon>Bacteria</taxon>
        <taxon>Pseudomonadati</taxon>
        <taxon>Pseudomonadota</taxon>
        <taxon>Betaproteobacteria</taxon>
        <taxon>Burkholderiales</taxon>
        <taxon>Burkholderiaceae</taxon>
        <taxon>Caballeronia</taxon>
    </lineage>
</organism>